<sequence length="372" mass="40437">MGLVGDIDRAQRRKSAAGFPLAVVYKFFDDQGNYLAAILTFYAFLSIFPLMLLGTSILGFILDGRPALQEQVLDSALGQFPIIGDALGRPEGIQGSTGGIIVGSLTALYGALGLGLALQNVQSAAWAVPRNSRPHPVMTRVNSLFILAVAGTAIFTVFVGSAVLTETKLVGDLSTHGWFHWLVRLLSLVLLGSMMTVLLRMAAARAIRDRGIRAAPGGFTVAVLWQALQWIGTWYVTNVVASTHRNNMTETFGVVLGLMGLLYIGAVMGVLGIEVNVVLARRLWPRALLTPFTDSVDLTEADRRAYAMYAQMQRHKGFETVTVRFDGRDGDSHEILLDPRTEKVHKQHIPGRPPRPEAAEEPTQPVNLPPSI</sequence>
<proteinExistence type="predicted"/>
<feature type="transmembrane region" description="Helical" evidence="7">
    <location>
        <begin position="144"/>
        <end position="165"/>
    </location>
</feature>
<protein>
    <submittedName>
        <fullName evidence="8">Uncharacterized BrkB/YihY/UPF0761 family membrane protein</fullName>
    </submittedName>
</protein>
<accession>A0A852RC36</accession>
<evidence type="ECO:0000256" key="6">
    <source>
        <dbReference type="SAM" id="MobiDB-lite"/>
    </source>
</evidence>
<dbReference type="EMBL" id="JACCBF010000001">
    <property type="protein sequence ID" value="NYD32533.1"/>
    <property type="molecule type" value="Genomic_DNA"/>
</dbReference>
<dbReference type="PANTHER" id="PTHR30213">
    <property type="entry name" value="INNER MEMBRANE PROTEIN YHJD"/>
    <property type="match status" value="1"/>
</dbReference>
<reference evidence="8 9" key="1">
    <citation type="submission" date="2020-07" db="EMBL/GenBank/DDBJ databases">
        <title>Sequencing the genomes of 1000 actinobacteria strains.</title>
        <authorList>
            <person name="Klenk H.-P."/>
        </authorList>
    </citation>
    <scope>NUCLEOTIDE SEQUENCE [LARGE SCALE GENOMIC DNA]</scope>
    <source>
        <strain evidence="8 9">DSM 19082</strain>
    </source>
</reference>
<dbReference type="PANTHER" id="PTHR30213:SF0">
    <property type="entry name" value="UPF0761 MEMBRANE PROTEIN YIHY"/>
    <property type="match status" value="1"/>
</dbReference>
<gene>
    <name evidence="8" type="ORF">BJ958_004079</name>
</gene>
<keyword evidence="2" id="KW-1003">Cell membrane</keyword>
<dbReference type="AlphaFoldDB" id="A0A852RC36"/>
<dbReference type="Proteomes" id="UP000582231">
    <property type="component" value="Unassembled WGS sequence"/>
</dbReference>
<evidence type="ECO:0000256" key="3">
    <source>
        <dbReference type="ARBA" id="ARBA00022692"/>
    </source>
</evidence>
<feature type="transmembrane region" description="Helical" evidence="7">
    <location>
        <begin position="252"/>
        <end position="279"/>
    </location>
</feature>
<feature type="transmembrane region" description="Helical" evidence="7">
    <location>
        <begin position="211"/>
        <end position="232"/>
    </location>
</feature>
<comment type="caution">
    <text evidence="8">The sequence shown here is derived from an EMBL/GenBank/DDBJ whole genome shotgun (WGS) entry which is preliminary data.</text>
</comment>
<feature type="region of interest" description="Disordered" evidence="6">
    <location>
        <begin position="339"/>
        <end position="372"/>
    </location>
</feature>
<evidence type="ECO:0000256" key="4">
    <source>
        <dbReference type="ARBA" id="ARBA00022989"/>
    </source>
</evidence>
<dbReference type="GO" id="GO:0005886">
    <property type="term" value="C:plasma membrane"/>
    <property type="evidence" value="ECO:0007669"/>
    <property type="project" value="UniProtKB-SubCell"/>
</dbReference>
<dbReference type="InterPro" id="IPR017039">
    <property type="entry name" value="Virul_fac_BrkB"/>
</dbReference>
<feature type="transmembrane region" description="Helical" evidence="7">
    <location>
        <begin position="177"/>
        <end position="199"/>
    </location>
</feature>
<evidence type="ECO:0000256" key="1">
    <source>
        <dbReference type="ARBA" id="ARBA00004651"/>
    </source>
</evidence>
<evidence type="ECO:0000256" key="7">
    <source>
        <dbReference type="SAM" id="Phobius"/>
    </source>
</evidence>
<evidence type="ECO:0000256" key="2">
    <source>
        <dbReference type="ARBA" id="ARBA00022475"/>
    </source>
</evidence>
<evidence type="ECO:0000256" key="5">
    <source>
        <dbReference type="ARBA" id="ARBA00023136"/>
    </source>
</evidence>
<feature type="transmembrane region" description="Helical" evidence="7">
    <location>
        <begin position="34"/>
        <end position="62"/>
    </location>
</feature>
<name>A0A852RC36_9ACTN</name>
<comment type="subcellular location">
    <subcellularLocation>
        <location evidence="1">Cell membrane</location>
        <topology evidence="1">Multi-pass membrane protein</topology>
    </subcellularLocation>
</comment>
<dbReference type="Pfam" id="PF03631">
    <property type="entry name" value="Virul_fac_BrkB"/>
    <property type="match status" value="1"/>
</dbReference>
<evidence type="ECO:0000313" key="9">
    <source>
        <dbReference type="Proteomes" id="UP000582231"/>
    </source>
</evidence>
<keyword evidence="5 7" id="KW-0472">Membrane</keyword>
<evidence type="ECO:0000313" key="8">
    <source>
        <dbReference type="EMBL" id="NYD32533.1"/>
    </source>
</evidence>
<keyword evidence="3 7" id="KW-0812">Transmembrane</keyword>
<keyword evidence="9" id="KW-1185">Reference proteome</keyword>
<keyword evidence="4 7" id="KW-1133">Transmembrane helix</keyword>
<dbReference type="RefSeq" id="WP_179728694.1">
    <property type="nucleotide sequence ID" value="NZ_BAABEF010000001.1"/>
</dbReference>
<organism evidence="8 9">
    <name type="scientific">Nocardioides kongjuensis</name>
    <dbReference type="NCBI Taxonomy" id="349522"/>
    <lineage>
        <taxon>Bacteria</taxon>
        <taxon>Bacillati</taxon>
        <taxon>Actinomycetota</taxon>
        <taxon>Actinomycetes</taxon>
        <taxon>Propionibacteriales</taxon>
        <taxon>Nocardioidaceae</taxon>
        <taxon>Nocardioides</taxon>
    </lineage>
</organism>